<reference evidence="1" key="2">
    <citation type="submission" date="2021-04" db="EMBL/GenBank/DDBJ databases">
        <authorList>
            <person name="Gilroy R."/>
        </authorList>
    </citation>
    <scope>NUCLEOTIDE SEQUENCE</scope>
    <source>
        <strain evidence="1">Gambia2-208</strain>
    </source>
</reference>
<proteinExistence type="predicted"/>
<protein>
    <submittedName>
        <fullName evidence="1">Uncharacterized protein</fullName>
    </submittedName>
</protein>
<comment type="caution">
    <text evidence="1">The sequence shown here is derived from an EMBL/GenBank/DDBJ whole genome shotgun (WGS) entry which is preliminary data.</text>
</comment>
<name>A0A9D1ZHD5_9BACE</name>
<evidence type="ECO:0000313" key="1">
    <source>
        <dbReference type="EMBL" id="HIY88380.1"/>
    </source>
</evidence>
<dbReference type="Proteomes" id="UP000886851">
    <property type="component" value="Unassembled WGS sequence"/>
</dbReference>
<evidence type="ECO:0000313" key="2">
    <source>
        <dbReference type="Proteomes" id="UP000886851"/>
    </source>
</evidence>
<accession>A0A9D1ZHD5</accession>
<reference evidence="1" key="1">
    <citation type="journal article" date="2021" name="PeerJ">
        <title>Extensive microbial diversity within the chicken gut microbiome revealed by metagenomics and culture.</title>
        <authorList>
            <person name="Gilroy R."/>
            <person name="Ravi A."/>
            <person name="Getino M."/>
            <person name="Pursley I."/>
            <person name="Horton D.L."/>
            <person name="Alikhan N.F."/>
            <person name="Baker D."/>
            <person name="Gharbi K."/>
            <person name="Hall N."/>
            <person name="Watson M."/>
            <person name="Adriaenssens E.M."/>
            <person name="Foster-Nyarko E."/>
            <person name="Jarju S."/>
            <person name="Secka A."/>
            <person name="Antonio M."/>
            <person name="Oren A."/>
            <person name="Chaudhuri R.R."/>
            <person name="La Ragione R."/>
            <person name="Hildebrand F."/>
            <person name="Pallen M.J."/>
        </authorList>
    </citation>
    <scope>NUCLEOTIDE SEQUENCE</scope>
    <source>
        <strain evidence="1">Gambia2-208</strain>
    </source>
</reference>
<sequence length="81" mass="9427">MNATISLDGLLSFIRSLSLSPDNKEWLAERLVEDARHEQADAPCQYTTEQLEQRLEQSMQSYREGHYCTSDELRKRHAPCE</sequence>
<dbReference type="EMBL" id="DXCV01000046">
    <property type="protein sequence ID" value="HIY88380.1"/>
    <property type="molecule type" value="Genomic_DNA"/>
</dbReference>
<gene>
    <name evidence="1" type="ORF">H9824_06725</name>
</gene>
<dbReference type="AlphaFoldDB" id="A0A9D1ZHD5"/>
<organism evidence="1 2">
    <name type="scientific">Candidatus Bacteroides pullicola</name>
    <dbReference type="NCBI Taxonomy" id="2838475"/>
    <lineage>
        <taxon>Bacteria</taxon>
        <taxon>Pseudomonadati</taxon>
        <taxon>Bacteroidota</taxon>
        <taxon>Bacteroidia</taxon>
        <taxon>Bacteroidales</taxon>
        <taxon>Bacteroidaceae</taxon>
        <taxon>Bacteroides</taxon>
    </lineage>
</organism>